<feature type="signal peptide" evidence="1">
    <location>
        <begin position="1"/>
        <end position="17"/>
    </location>
</feature>
<keyword evidence="3" id="KW-1185">Reference proteome</keyword>
<gene>
    <name evidence="2" type="ORF">Ctob_014982</name>
</gene>
<dbReference type="EMBL" id="JWZX01001957">
    <property type="protein sequence ID" value="KOO31697.1"/>
    <property type="molecule type" value="Genomic_DNA"/>
</dbReference>
<organism evidence="2 3">
    <name type="scientific">Chrysochromulina tobinii</name>
    <dbReference type="NCBI Taxonomy" id="1460289"/>
    <lineage>
        <taxon>Eukaryota</taxon>
        <taxon>Haptista</taxon>
        <taxon>Haptophyta</taxon>
        <taxon>Prymnesiophyceae</taxon>
        <taxon>Prymnesiales</taxon>
        <taxon>Chrysochromulinaceae</taxon>
        <taxon>Chrysochromulina</taxon>
    </lineage>
</organism>
<feature type="non-terminal residue" evidence="2">
    <location>
        <position position="130"/>
    </location>
</feature>
<sequence>MGLRSACFATLVAAASGAFEGLYCGEPTATNYVANPQPGFVNAPWTCSVVYKGCTNPLADNYESYATEPSLCMFLGTGCNDTFAMNFDPRATFNAGTCRYAKIGCTDPTAANYHSAFSISCAWATPPPDM</sequence>
<dbReference type="AlphaFoldDB" id="A0A0M0JZD8"/>
<keyword evidence="1" id="KW-0732">Signal</keyword>
<comment type="caution">
    <text evidence="2">The sequence shown here is derived from an EMBL/GenBank/DDBJ whole genome shotgun (WGS) entry which is preliminary data.</text>
</comment>
<dbReference type="OrthoDB" id="566763at2759"/>
<feature type="chain" id="PRO_5005602320" evidence="1">
    <location>
        <begin position="18"/>
        <end position="130"/>
    </location>
</feature>
<name>A0A0M0JZD8_9EUKA</name>
<evidence type="ECO:0000313" key="2">
    <source>
        <dbReference type="EMBL" id="KOO31697.1"/>
    </source>
</evidence>
<proteinExistence type="predicted"/>
<reference evidence="3" key="1">
    <citation type="journal article" date="2015" name="PLoS Genet.">
        <title>Genome Sequence and Transcriptome Analyses of Chrysochromulina tobin: Metabolic Tools for Enhanced Algal Fitness in the Prominent Order Prymnesiales (Haptophyceae).</title>
        <authorList>
            <person name="Hovde B.T."/>
            <person name="Deodato C.R."/>
            <person name="Hunsperger H.M."/>
            <person name="Ryken S.A."/>
            <person name="Yost W."/>
            <person name="Jha R.K."/>
            <person name="Patterson J."/>
            <person name="Monnat R.J. Jr."/>
            <person name="Barlow S.B."/>
            <person name="Starkenburg S.R."/>
            <person name="Cattolico R.A."/>
        </authorList>
    </citation>
    <scope>NUCLEOTIDE SEQUENCE</scope>
    <source>
        <strain evidence="3">CCMP291</strain>
    </source>
</reference>
<accession>A0A0M0JZD8</accession>
<evidence type="ECO:0000256" key="1">
    <source>
        <dbReference type="SAM" id="SignalP"/>
    </source>
</evidence>
<evidence type="ECO:0000313" key="3">
    <source>
        <dbReference type="Proteomes" id="UP000037460"/>
    </source>
</evidence>
<dbReference type="Proteomes" id="UP000037460">
    <property type="component" value="Unassembled WGS sequence"/>
</dbReference>
<protein>
    <submittedName>
        <fullName evidence="2">Uncharacterized protein</fullName>
    </submittedName>
</protein>